<comment type="caution">
    <text evidence="3">The sequence shown here is derived from an EMBL/GenBank/DDBJ whole genome shotgun (WGS) entry which is preliminary data.</text>
</comment>
<protein>
    <recommendedName>
        <fullName evidence="2">Xylose isomerase-like TIM barrel domain-containing protein</fullName>
    </recommendedName>
</protein>
<proteinExistence type="predicted"/>
<dbReference type="AlphaFoldDB" id="A0A0F9AMU3"/>
<dbReference type="SUPFAM" id="SSF51658">
    <property type="entry name" value="Xylose isomerase-like"/>
    <property type="match status" value="1"/>
</dbReference>
<evidence type="ECO:0000259" key="2">
    <source>
        <dbReference type="Pfam" id="PF01261"/>
    </source>
</evidence>
<dbReference type="PANTHER" id="PTHR43489">
    <property type="entry name" value="ISOMERASE"/>
    <property type="match status" value="1"/>
</dbReference>
<feature type="domain" description="Xylose isomerase-like TIM barrel" evidence="2">
    <location>
        <begin position="62"/>
        <end position="284"/>
    </location>
</feature>
<gene>
    <name evidence="3" type="ORF">LCGC14_2550870</name>
</gene>
<dbReference type="InterPro" id="IPR013022">
    <property type="entry name" value="Xyl_isomerase-like_TIM-brl"/>
</dbReference>
<evidence type="ECO:0000313" key="3">
    <source>
        <dbReference type="EMBL" id="KKL10934.1"/>
    </source>
</evidence>
<sequence>MDRRNFIAAGIATGVAMGNVVSTSNAKETQGSSRKPFKLKYAPNLNGFKNLAPGDLIDRIQFIHDQGFRAIFDNGLMNKPESLQKQIASKLQKLGMDLGPFVGYASFKERSFVLPPNKIKDDLVKAANKWVEVRKTTGAKQVLVVPGRYDERLEWDYQTANVIENLKYCAEICRKAGLVIVIEPLNPHNHPGLFLTKIPQSYQICRAVNDPSCKIVNDLYHQQITEGNLIPNIDRAWSEIAAFHLGDNPGRKEPGTGEINYKNIFKHLSKKGYDGVLCMEHGNSIKGKEGELALIQAYRDSDSF</sequence>
<reference evidence="3" key="1">
    <citation type="journal article" date="2015" name="Nature">
        <title>Complex archaea that bridge the gap between prokaryotes and eukaryotes.</title>
        <authorList>
            <person name="Spang A."/>
            <person name="Saw J.H."/>
            <person name="Jorgensen S.L."/>
            <person name="Zaremba-Niedzwiedzka K."/>
            <person name="Martijn J."/>
            <person name="Lind A.E."/>
            <person name="van Eijk R."/>
            <person name="Schleper C."/>
            <person name="Guy L."/>
            <person name="Ettema T.J."/>
        </authorList>
    </citation>
    <scope>NUCLEOTIDE SEQUENCE</scope>
</reference>
<dbReference type="Pfam" id="PF01261">
    <property type="entry name" value="AP_endonuc_2"/>
    <property type="match status" value="1"/>
</dbReference>
<dbReference type="InterPro" id="IPR036237">
    <property type="entry name" value="Xyl_isomerase-like_sf"/>
</dbReference>
<accession>A0A0F9AMU3</accession>
<dbReference type="EMBL" id="LAZR01041860">
    <property type="protein sequence ID" value="KKL10934.1"/>
    <property type="molecule type" value="Genomic_DNA"/>
</dbReference>
<organism evidence="3">
    <name type="scientific">marine sediment metagenome</name>
    <dbReference type="NCBI Taxonomy" id="412755"/>
    <lineage>
        <taxon>unclassified sequences</taxon>
        <taxon>metagenomes</taxon>
        <taxon>ecological metagenomes</taxon>
    </lineage>
</organism>
<keyword evidence="1" id="KW-0413">Isomerase</keyword>
<dbReference type="InterPro" id="IPR026040">
    <property type="entry name" value="HyI-like"/>
</dbReference>
<dbReference type="PIRSF" id="PIRSF006241">
    <property type="entry name" value="HyI"/>
    <property type="match status" value="1"/>
</dbReference>
<name>A0A0F9AMU3_9ZZZZ</name>
<evidence type="ECO:0000256" key="1">
    <source>
        <dbReference type="ARBA" id="ARBA00023235"/>
    </source>
</evidence>
<dbReference type="Gene3D" id="3.20.20.150">
    <property type="entry name" value="Divalent-metal-dependent TIM barrel enzymes"/>
    <property type="match status" value="1"/>
</dbReference>
<dbReference type="InterPro" id="IPR050417">
    <property type="entry name" value="Sugar_Epim/Isomerase"/>
</dbReference>
<dbReference type="GO" id="GO:0016853">
    <property type="term" value="F:isomerase activity"/>
    <property type="evidence" value="ECO:0007669"/>
    <property type="project" value="UniProtKB-KW"/>
</dbReference>